<feature type="compositionally biased region" description="Basic and acidic residues" evidence="4">
    <location>
        <begin position="60"/>
        <end position="84"/>
    </location>
</feature>
<dbReference type="FunFam" id="1.10.472.80:FF:000018">
    <property type="entry name" value="TBC1 domain family member 2B"/>
    <property type="match status" value="1"/>
</dbReference>
<dbReference type="PANTHER" id="PTHR47219:SF20">
    <property type="entry name" value="TBC1 DOMAIN FAMILY MEMBER 2B"/>
    <property type="match status" value="1"/>
</dbReference>
<dbReference type="PANTHER" id="PTHR47219">
    <property type="entry name" value="RAB GTPASE-ACTIVATING PROTEIN 1-LIKE"/>
    <property type="match status" value="1"/>
</dbReference>
<dbReference type="InterPro" id="IPR011993">
    <property type="entry name" value="PH-like_dom_sf"/>
</dbReference>
<dbReference type="GO" id="GO:0031267">
    <property type="term" value="F:small GTPase binding"/>
    <property type="evidence" value="ECO:0007669"/>
    <property type="project" value="TreeGrafter"/>
</dbReference>
<keyword evidence="1" id="KW-0343">GTPase activation</keyword>
<feature type="non-terminal residue" evidence="7">
    <location>
        <position position="1013"/>
    </location>
</feature>
<evidence type="ECO:0000256" key="2">
    <source>
        <dbReference type="ARBA" id="ARBA00023054"/>
    </source>
</evidence>
<evidence type="ECO:0000313" key="7">
    <source>
        <dbReference type="EMBL" id="KAK1174918.1"/>
    </source>
</evidence>
<dbReference type="InterPro" id="IPR000195">
    <property type="entry name" value="Rab-GAP-TBC_dom"/>
</dbReference>
<feature type="region of interest" description="Disordered" evidence="4">
    <location>
        <begin position="321"/>
        <end position="386"/>
    </location>
</feature>
<dbReference type="Gene3D" id="2.30.29.30">
    <property type="entry name" value="Pleckstrin-homology domain (PH domain)/Phosphotyrosine-binding domain (PTB)"/>
    <property type="match status" value="1"/>
</dbReference>
<feature type="coiled-coil region" evidence="3">
    <location>
        <begin position="445"/>
        <end position="479"/>
    </location>
</feature>
<dbReference type="Pfam" id="PF00169">
    <property type="entry name" value="PH"/>
    <property type="match status" value="1"/>
</dbReference>
<dbReference type="PROSITE" id="PS50003">
    <property type="entry name" value="PH_DOMAIN"/>
    <property type="match status" value="1"/>
</dbReference>
<dbReference type="GO" id="GO:0005829">
    <property type="term" value="C:cytosol"/>
    <property type="evidence" value="ECO:0007669"/>
    <property type="project" value="UniProtKB-ARBA"/>
</dbReference>
<feature type="compositionally biased region" description="Basic and acidic residues" evidence="4">
    <location>
        <begin position="372"/>
        <end position="386"/>
    </location>
</feature>
<dbReference type="Proteomes" id="UP001230051">
    <property type="component" value="Unassembled WGS sequence"/>
</dbReference>
<dbReference type="CDD" id="cd01265">
    <property type="entry name" value="PH_TBC1D2A"/>
    <property type="match status" value="1"/>
</dbReference>
<keyword evidence="8" id="KW-1185">Reference proteome</keyword>
<dbReference type="FunFam" id="1.10.8.270:FF:000014">
    <property type="entry name" value="Putative TBC1 domain family member 2B"/>
    <property type="match status" value="1"/>
</dbReference>
<accession>A0AAD8GI77</accession>
<dbReference type="AlphaFoldDB" id="A0AAD8GI77"/>
<evidence type="ECO:0000256" key="3">
    <source>
        <dbReference type="SAM" id="Coils"/>
    </source>
</evidence>
<dbReference type="SMART" id="SM00164">
    <property type="entry name" value="TBC"/>
    <property type="match status" value="1"/>
</dbReference>
<reference evidence="7" key="1">
    <citation type="submission" date="2022-02" db="EMBL/GenBank/DDBJ databases">
        <title>Atlantic sturgeon de novo genome assembly.</title>
        <authorList>
            <person name="Stock M."/>
            <person name="Klopp C."/>
            <person name="Guiguen Y."/>
            <person name="Cabau C."/>
            <person name="Parinello H."/>
            <person name="Santidrian Yebra-Pimentel E."/>
            <person name="Kuhl H."/>
            <person name="Dirks R.P."/>
            <person name="Guessner J."/>
            <person name="Wuertz S."/>
            <person name="Du K."/>
            <person name="Schartl M."/>
        </authorList>
    </citation>
    <scope>NUCLEOTIDE SEQUENCE</scope>
    <source>
        <strain evidence="7">STURGEONOMICS-FGT-2020</strain>
        <tissue evidence="7">Whole blood</tissue>
    </source>
</reference>
<dbReference type="InterPro" id="IPR050302">
    <property type="entry name" value="Rab_GAP_TBC_domain"/>
</dbReference>
<dbReference type="FunFam" id="2.30.29.30:FF:000248">
    <property type="entry name" value="TBC1 domain family member 2A isoform X1"/>
    <property type="match status" value="1"/>
</dbReference>
<dbReference type="Gene3D" id="1.10.8.270">
    <property type="entry name" value="putative rabgap domain of human tbc1 domain family member 14 like domains"/>
    <property type="match status" value="1"/>
</dbReference>
<dbReference type="GO" id="GO:0031410">
    <property type="term" value="C:cytoplasmic vesicle"/>
    <property type="evidence" value="ECO:0007669"/>
    <property type="project" value="UniProtKB-ARBA"/>
</dbReference>
<evidence type="ECO:0000259" key="6">
    <source>
        <dbReference type="PROSITE" id="PS50086"/>
    </source>
</evidence>
<evidence type="ECO:0000256" key="4">
    <source>
        <dbReference type="SAM" id="MobiDB-lite"/>
    </source>
</evidence>
<evidence type="ECO:0000313" key="8">
    <source>
        <dbReference type="Proteomes" id="UP001230051"/>
    </source>
</evidence>
<keyword evidence="2 3" id="KW-0175">Coiled coil</keyword>
<sequence>YEAFFDNEEVVPVSESAKDKPVFNLRSAHRWSITMEQDCQVRKPMPAAQSTDPNVTSPHNHHDLTAREEVGRTKENGVDSRHTDQSNTQEKPVMKTEVETSTKLCGYLNKLGGPLKAWKARWFVFEEKKCQLYYYRLSQDANPLGSIDLANATFGYPAQAEEGTFEIQIPGRVVVLKALNSQAMLYWLQQLQTKRWQHNTCLVKIPTEPSTTSTQPCQLPSAPGEERTEDFLPAIKTPKGLVGEAAACLPDPWQQNQLQKLSLKHPITELQNTVLNICGNKPAQELRRSVFNFDAIQQPLDSPCEDPVTQTLGETTVPLAPTAPTVLSAPSVSSVTNGPAEEARTGGKNSPSSSMKKREKKMTSSLQPSGEKVSRKEGSSADKRSRLQHEVFTLTEELKSQKELVQLLHKTLEAAQLEKRTCKQFLAAAGEQERLELVRHKERCIADLEGRLEALLKHKEELEQRLAMQDCQVNELQQHVQLMMEKNNAKQEVILKLSEQVDSCMADPKRTISNTMGTDTFCKLQEKIEHLEDDIQAHKIQNKFLNSEIYQLTKLWRNSSEQEKGLLVKCAYLEAKNCQIESKYLIVLRSLQDSKGLDSSQQEMVKRLIEDALQGDVKDVLKLNPVSEYDDYGFKTIPDYELEDMKLLAKIQALEIRSNNLRSNEMVDKPLRTRWANYLGSHRLGELAPSPELKGLIRCGIPVEYREQVWRWIVRTRTQVYRKRNPNRYQELRKHCEVSEHPASRQIRLDLHRTLTGNKHFSSPTSSAVQKLQRILLAFSWQNPTIGYCQGLNRLAAIALLVLKDEEDAFWCLVAVVEIIMPQDYYSKTLTASQADQRVFRDFLAEKMPRLAAHFKEHSIDHSLITFNWFLVVFVESLVSDILLRVWDAFLYEGTKVIFRYALALFKYKEEDILKIHDNLEIYLYLRFFTKTISDGRKLMNIAFNDMNPFPMKLLKNRREFHMERLTAELQELERIQEEFVKEQVERKDKDLDTAVSEDEEEIDCSQLAITHH</sequence>
<proteinExistence type="predicted"/>
<feature type="domain" description="PH" evidence="5">
    <location>
        <begin position="101"/>
        <end position="196"/>
    </location>
</feature>
<dbReference type="SUPFAM" id="SSF47923">
    <property type="entry name" value="Ypt/Rab-GAP domain of gyp1p"/>
    <property type="match status" value="2"/>
</dbReference>
<protein>
    <submittedName>
        <fullName evidence="7">TBC1 domain family member 2A-like</fullName>
    </submittedName>
</protein>
<dbReference type="SMART" id="SM00233">
    <property type="entry name" value="PH"/>
    <property type="match status" value="1"/>
</dbReference>
<evidence type="ECO:0000256" key="1">
    <source>
        <dbReference type="ARBA" id="ARBA00022468"/>
    </source>
</evidence>
<dbReference type="SUPFAM" id="SSF50729">
    <property type="entry name" value="PH domain-like"/>
    <property type="match status" value="1"/>
</dbReference>
<organism evidence="7 8">
    <name type="scientific">Acipenser oxyrinchus oxyrinchus</name>
    <dbReference type="NCBI Taxonomy" id="40147"/>
    <lineage>
        <taxon>Eukaryota</taxon>
        <taxon>Metazoa</taxon>
        <taxon>Chordata</taxon>
        <taxon>Craniata</taxon>
        <taxon>Vertebrata</taxon>
        <taxon>Euteleostomi</taxon>
        <taxon>Actinopterygii</taxon>
        <taxon>Chondrostei</taxon>
        <taxon>Acipenseriformes</taxon>
        <taxon>Acipenseridae</taxon>
        <taxon>Acipenser</taxon>
    </lineage>
</organism>
<dbReference type="GO" id="GO:0005096">
    <property type="term" value="F:GTPase activator activity"/>
    <property type="evidence" value="ECO:0007669"/>
    <property type="project" value="UniProtKB-KW"/>
</dbReference>
<dbReference type="InterPro" id="IPR035969">
    <property type="entry name" value="Rab-GAP_TBC_sf"/>
</dbReference>
<gene>
    <name evidence="7" type="primary">Tbc1d2</name>
    <name evidence="7" type="ORF">AOXY_G2528</name>
</gene>
<dbReference type="EMBL" id="JAGXEW010000002">
    <property type="protein sequence ID" value="KAK1174918.1"/>
    <property type="molecule type" value="Genomic_DNA"/>
</dbReference>
<name>A0AAD8GI77_ACIOX</name>
<evidence type="ECO:0000259" key="5">
    <source>
        <dbReference type="PROSITE" id="PS50003"/>
    </source>
</evidence>
<comment type="caution">
    <text evidence="7">The sequence shown here is derived from an EMBL/GenBank/DDBJ whole genome shotgun (WGS) entry which is preliminary data.</text>
</comment>
<feature type="domain" description="Rab-GAP TBC" evidence="6">
    <location>
        <begin position="700"/>
        <end position="894"/>
    </location>
</feature>
<dbReference type="Gene3D" id="1.10.472.80">
    <property type="entry name" value="Ypt/Rab-GAP domain of gyp1p, domain 3"/>
    <property type="match status" value="1"/>
</dbReference>
<feature type="compositionally biased region" description="Polar residues" evidence="4">
    <location>
        <begin position="48"/>
        <end position="58"/>
    </location>
</feature>
<feature type="coiled-coil region" evidence="3">
    <location>
        <begin position="956"/>
        <end position="986"/>
    </location>
</feature>
<dbReference type="Pfam" id="PF00566">
    <property type="entry name" value="RabGAP-TBC"/>
    <property type="match status" value="1"/>
</dbReference>
<dbReference type="PROSITE" id="PS50086">
    <property type="entry name" value="TBC_RABGAP"/>
    <property type="match status" value="1"/>
</dbReference>
<feature type="region of interest" description="Disordered" evidence="4">
    <location>
        <begin position="43"/>
        <end position="96"/>
    </location>
</feature>
<feature type="compositionally biased region" description="Polar residues" evidence="4">
    <location>
        <begin position="328"/>
        <end position="337"/>
    </location>
</feature>
<dbReference type="InterPro" id="IPR001849">
    <property type="entry name" value="PH_domain"/>
</dbReference>